<feature type="non-terminal residue" evidence="1">
    <location>
        <position position="1"/>
    </location>
</feature>
<name>A0A6A4HM25_9AGAR</name>
<evidence type="ECO:0000313" key="2">
    <source>
        <dbReference type="Proteomes" id="UP000799118"/>
    </source>
</evidence>
<keyword evidence="2" id="KW-1185">Reference proteome</keyword>
<proteinExistence type="predicted"/>
<protein>
    <submittedName>
        <fullName evidence="1">Uncharacterized protein</fullName>
    </submittedName>
</protein>
<dbReference type="EMBL" id="ML769468">
    <property type="protein sequence ID" value="KAE9399509.1"/>
    <property type="molecule type" value="Genomic_DNA"/>
</dbReference>
<gene>
    <name evidence="1" type="ORF">BT96DRAFT_820442</name>
</gene>
<accession>A0A6A4HM25</accession>
<organism evidence="1 2">
    <name type="scientific">Gymnopus androsaceus JB14</name>
    <dbReference type="NCBI Taxonomy" id="1447944"/>
    <lineage>
        <taxon>Eukaryota</taxon>
        <taxon>Fungi</taxon>
        <taxon>Dikarya</taxon>
        <taxon>Basidiomycota</taxon>
        <taxon>Agaricomycotina</taxon>
        <taxon>Agaricomycetes</taxon>
        <taxon>Agaricomycetidae</taxon>
        <taxon>Agaricales</taxon>
        <taxon>Marasmiineae</taxon>
        <taxon>Omphalotaceae</taxon>
        <taxon>Gymnopus</taxon>
    </lineage>
</organism>
<sequence length="130" mass="14936">KRIAIKLWDRDSLKPLGRDEILEICDMSKKTLYCARRRHCLTGNVAKAAAIGHGRPSLANEVDSSYLLSLAQHTLTQFLHEYQKQLTQHRYVLLSLPTIHCTFKRAGLSVKRVQKLASERSPQKHTDFIR</sequence>
<dbReference type="AlphaFoldDB" id="A0A6A4HM25"/>
<reference evidence="1" key="1">
    <citation type="journal article" date="2019" name="Environ. Microbiol.">
        <title>Fungal ecological strategies reflected in gene transcription - a case study of two litter decomposers.</title>
        <authorList>
            <person name="Barbi F."/>
            <person name="Kohler A."/>
            <person name="Barry K."/>
            <person name="Baskaran P."/>
            <person name="Daum C."/>
            <person name="Fauchery L."/>
            <person name="Ihrmark K."/>
            <person name="Kuo A."/>
            <person name="LaButti K."/>
            <person name="Lipzen A."/>
            <person name="Morin E."/>
            <person name="Grigoriev I.V."/>
            <person name="Henrissat B."/>
            <person name="Lindahl B."/>
            <person name="Martin F."/>
        </authorList>
    </citation>
    <scope>NUCLEOTIDE SEQUENCE</scope>
    <source>
        <strain evidence="1">JB14</strain>
    </source>
</reference>
<dbReference type="Proteomes" id="UP000799118">
    <property type="component" value="Unassembled WGS sequence"/>
</dbReference>
<dbReference type="InterPro" id="IPR009057">
    <property type="entry name" value="Homeodomain-like_sf"/>
</dbReference>
<dbReference type="OrthoDB" id="2994945at2759"/>
<dbReference type="SUPFAM" id="SSF46689">
    <property type="entry name" value="Homeodomain-like"/>
    <property type="match status" value="1"/>
</dbReference>
<evidence type="ECO:0000313" key="1">
    <source>
        <dbReference type="EMBL" id="KAE9399509.1"/>
    </source>
</evidence>